<evidence type="ECO:0000256" key="5">
    <source>
        <dbReference type="PROSITE-ProRule" id="PRU10141"/>
    </source>
</evidence>
<keyword evidence="10" id="KW-1185">Reference proteome</keyword>
<dbReference type="GO" id="GO:0005524">
    <property type="term" value="F:ATP binding"/>
    <property type="evidence" value="ECO:0007669"/>
    <property type="project" value="UniProtKB-UniRule"/>
</dbReference>
<proteinExistence type="predicted"/>
<feature type="domain" description="Guanylate cyclase" evidence="8">
    <location>
        <begin position="1051"/>
        <end position="1183"/>
    </location>
</feature>
<feature type="region of interest" description="Disordered" evidence="6">
    <location>
        <begin position="667"/>
        <end position="690"/>
    </location>
</feature>
<feature type="domain" description="Protein kinase" evidence="7">
    <location>
        <begin position="591"/>
        <end position="1013"/>
    </location>
</feature>
<dbReference type="CDD" id="cd07302">
    <property type="entry name" value="CHD"/>
    <property type="match status" value="1"/>
</dbReference>
<dbReference type="GO" id="GO:0004674">
    <property type="term" value="F:protein serine/threonine kinase activity"/>
    <property type="evidence" value="ECO:0007669"/>
    <property type="project" value="UniProtKB-KW"/>
</dbReference>
<reference evidence="9" key="1">
    <citation type="journal article" date="2021" name="Sci. Rep.">
        <title>Diploid genomic architecture of Nitzschia inconspicua, an elite biomass production diatom.</title>
        <authorList>
            <person name="Oliver A."/>
            <person name="Podell S."/>
            <person name="Pinowska A."/>
            <person name="Traller J.C."/>
            <person name="Smith S.R."/>
            <person name="McClure R."/>
            <person name="Beliaev A."/>
            <person name="Bohutskyi P."/>
            <person name="Hill E.A."/>
            <person name="Rabines A."/>
            <person name="Zheng H."/>
            <person name="Allen L.Z."/>
            <person name="Kuo A."/>
            <person name="Grigoriev I.V."/>
            <person name="Allen A.E."/>
            <person name="Hazlebeck D."/>
            <person name="Allen E.E."/>
        </authorList>
    </citation>
    <scope>NUCLEOTIDE SEQUENCE</scope>
    <source>
        <strain evidence="9">Hildebrandi</strain>
    </source>
</reference>
<dbReference type="InterPro" id="IPR001054">
    <property type="entry name" value="A/G_cyclase"/>
</dbReference>
<dbReference type="SMART" id="SM00220">
    <property type="entry name" value="S_TKc"/>
    <property type="match status" value="1"/>
</dbReference>
<keyword evidence="1" id="KW-0418">Kinase</keyword>
<dbReference type="InterPro" id="IPR050401">
    <property type="entry name" value="Cyclic_nucleotide_synthase"/>
</dbReference>
<dbReference type="PANTHER" id="PTHR11920:SF335">
    <property type="entry name" value="GUANYLATE CYCLASE"/>
    <property type="match status" value="1"/>
</dbReference>
<evidence type="ECO:0000256" key="3">
    <source>
        <dbReference type="ARBA" id="ARBA00022840"/>
    </source>
</evidence>
<keyword evidence="2 5" id="KW-0547">Nucleotide-binding</keyword>
<dbReference type="Pfam" id="PF07714">
    <property type="entry name" value="PK_Tyr_Ser-Thr"/>
    <property type="match status" value="1"/>
</dbReference>
<protein>
    <submittedName>
        <fullName evidence="9">Family 3 adenylate cyclase</fullName>
    </submittedName>
</protein>
<accession>A0A9K3LYH3</accession>
<dbReference type="GO" id="GO:0007168">
    <property type="term" value="P:receptor guanylyl cyclase signaling pathway"/>
    <property type="evidence" value="ECO:0007669"/>
    <property type="project" value="TreeGrafter"/>
</dbReference>
<evidence type="ECO:0000313" key="9">
    <source>
        <dbReference type="EMBL" id="KAG7370353.1"/>
    </source>
</evidence>
<organism evidence="9 10">
    <name type="scientific">Nitzschia inconspicua</name>
    <dbReference type="NCBI Taxonomy" id="303405"/>
    <lineage>
        <taxon>Eukaryota</taxon>
        <taxon>Sar</taxon>
        <taxon>Stramenopiles</taxon>
        <taxon>Ochrophyta</taxon>
        <taxon>Bacillariophyta</taxon>
        <taxon>Bacillariophyceae</taxon>
        <taxon>Bacillariophycidae</taxon>
        <taxon>Bacillariales</taxon>
        <taxon>Bacillariaceae</taxon>
        <taxon>Nitzschia</taxon>
    </lineage>
</organism>
<dbReference type="PROSITE" id="PS50011">
    <property type="entry name" value="PROTEIN_KINASE_DOM"/>
    <property type="match status" value="1"/>
</dbReference>
<dbReference type="GO" id="GO:0004016">
    <property type="term" value="F:adenylate cyclase activity"/>
    <property type="evidence" value="ECO:0007669"/>
    <property type="project" value="TreeGrafter"/>
</dbReference>
<keyword evidence="3 5" id="KW-0067">ATP-binding</keyword>
<name>A0A9K3LYH3_9STRA</name>
<dbReference type="PROSITE" id="PS00107">
    <property type="entry name" value="PROTEIN_KINASE_ATP"/>
    <property type="match status" value="1"/>
</dbReference>
<feature type="compositionally biased region" description="Basic and acidic residues" evidence="6">
    <location>
        <begin position="679"/>
        <end position="690"/>
    </location>
</feature>
<dbReference type="Pfam" id="PF00211">
    <property type="entry name" value="Guanylate_cyc"/>
    <property type="match status" value="1"/>
</dbReference>
<feature type="binding site" evidence="5">
    <location>
        <position position="618"/>
    </location>
    <ligand>
        <name>ATP</name>
        <dbReference type="ChEBI" id="CHEBI:30616"/>
    </ligand>
</feature>
<dbReference type="InterPro" id="IPR017441">
    <property type="entry name" value="Protein_kinase_ATP_BS"/>
</dbReference>
<comment type="caution">
    <text evidence="9">The sequence shown here is derived from an EMBL/GenBank/DDBJ whole genome shotgun (WGS) entry which is preliminary data.</text>
</comment>
<dbReference type="GO" id="GO:0004383">
    <property type="term" value="F:guanylate cyclase activity"/>
    <property type="evidence" value="ECO:0007669"/>
    <property type="project" value="TreeGrafter"/>
</dbReference>
<evidence type="ECO:0000256" key="2">
    <source>
        <dbReference type="ARBA" id="ARBA00022741"/>
    </source>
</evidence>
<dbReference type="PROSITE" id="PS50125">
    <property type="entry name" value="GUANYLATE_CYCLASE_2"/>
    <property type="match status" value="1"/>
</dbReference>
<dbReference type="Proteomes" id="UP000693970">
    <property type="component" value="Unassembled WGS sequence"/>
</dbReference>
<keyword evidence="4" id="KW-0456">Lyase</keyword>
<dbReference type="PANTHER" id="PTHR11920">
    <property type="entry name" value="GUANYLYL CYCLASE"/>
    <property type="match status" value="1"/>
</dbReference>
<keyword evidence="1" id="KW-0723">Serine/threonine-protein kinase</keyword>
<dbReference type="GO" id="GO:0005886">
    <property type="term" value="C:plasma membrane"/>
    <property type="evidence" value="ECO:0007669"/>
    <property type="project" value="TreeGrafter"/>
</dbReference>
<dbReference type="InterPro" id="IPR001245">
    <property type="entry name" value="Ser-Thr/Tyr_kinase_cat_dom"/>
</dbReference>
<dbReference type="SMART" id="SM00044">
    <property type="entry name" value="CYCc"/>
    <property type="match status" value="1"/>
</dbReference>
<dbReference type="Pfam" id="PF12974">
    <property type="entry name" value="Phosphonate-bd"/>
    <property type="match status" value="1"/>
</dbReference>
<gene>
    <name evidence="9" type="ORF">IV203_028099</name>
</gene>
<evidence type="ECO:0000256" key="6">
    <source>
        <dbReference type="SAM" id="MobiDB-lite"/>
    </source>
</evidence>
<reference evidence="9" key="2">
    <citation type="submission" date="2021-04" db="EMBL/GenBank/DDBJ databases">
        <authorList>
            <person name="Podell S."/>
        </authorList>
    </citation>
    <scope>NUCLEOTIDE SEQUENCE</scope>
    <source>
        <strain evidence="9">Hildebrandi</strain>
    </source>
</reference>
<dbReference type="GO" id="GO:0001653">
    <property type="term" value="F:peptide receptor activity"/>
    <property type="evidence" value="ECO:0007669"/>
    <property type="project" value="TreeGrafter"/>
</dbReference>
<evidence type="ECO:0000259" key="7">
    <source>
        <dbReference type="PROSITE" id="PS50011"/>
    </source>
</evidence>
<evidence type="ECO:0000259" key="8">
    <source>
        <dbReference type="PROSITE" id="PS50125"/>
    </source>
</evidence>
<dbReference type="OrthoDB" id="122279at2759"/>
<dbReference type="PROSITE" id="PS00108">
    <property type="entry name" value="PROTEIN_KINASE_ST"/>
    <property type="match status" value="1"/>
</dbReference>
<dbReference type="GO" id="GO:0035556">
    <property type="term" value="P:intracellular signal transduction"/>
    <property type="evidence" value="ECO:0007669"/>
    <property type="project" value="InterPro"/>
</dbReference>
<evidence type="ECO:0000256" key="4">
    <source>
        <dbReference type="ARBA" id="ARBA00023239"/>
    </source>
</evidence>
<dbReference type="InterPro" id="IPR008271">
    <property type="entry name" value="Ser/Thr_kinase_AS"/>
</dbReference>
<keyword evidence="1" id="KW-0808">Transferase</keyword>
<dbReference type="InterPro" id="IPR000719">
    <property type="entry name" value="Prot_kinase_dom"/>
</dbReference>
<feature type="compositionally biased region" description="Basic residues" evidence="6">
    <location>
        <begin position="668"/>
        <end position="678"/>
    </location>
</feature>
<evidence type="ECO:0000256" key="1">
    <source>
        <dbReference type="ARBA" id="ARBA00022527"/>
    </source>
</evidence>
<dbReference type="EMBL" id="JAGRRH010000005">
    <property type="protein sequence ID" value="KAG7370353.1"/>
    <property type="molecule type" value="Genomic_DNA"/>
</dbReference>
<sequence length="1341" mass="149079">MAASPSALTEAYSTSASESCFKEQPIPFDQHIHKLVYKIGIHSTLEIKETQRQHEKVFGEYLTETAGKRFDPPIKFEVTSFYFDTLLDAINNEDVDFFYSNPGIYSCVGTERGASALVTSITHIEVRNQVFDLDVYAGVIATRAGNEEINTIADLKDKIIGAGAIVDLMGGQMQFYEMVKNGLSYVNDPKQVIFMKDQANVVQGILSGRIDAGFIRTNQIELTKDEDGNYLSIDLFKVIDPKVHVLESGELFPFLHSTDVFPEWPFTALSTVPMDVAFEVQWALLELNKHADVGKLLAECGSRCSDSSQTLQDLFPDIDLCHTTPALAQLAQDASWDSNLNGFRTARSYHELSTMLQGAGFMAQDNHGRWQCTRPSNLYEGITCPEGFFRRSEIEFLNGCTHVGLSCDEVDTYDCFCRPCVKAFDVDVYEIKVGEKDSHLIEDYADKLPGCEKMSICGTVVQNQYITMRIYDNWMREDAIFEVIKHSAESRDVLDFRRIEGTYAYEFKVTSPSVQAQVIEILVNGKPIGQSPIRIMVVPNDCEAVYGAGSNREPDPDVFIFVGFSVFVYLGYKKQQNDQVWHINVEELHFNEPPEVIGQGGFGVVVLGEYRGTKVAVKRVLPPSKKSRGSSRLESVISGGLHSGCLHTGSAEIGKLINSSSEIDSKLAKKHQKNKYKKNGKDEEVKPEKEVKFGKNSIDIEEGASKSRETFVLSSSKTDWESLLHMHQSDNVLKLLESATASNHGSGTWGDGYSSHQSVVSKLCPLWLQFDEHATLKKDFIVEMRLLSRLRHPCITTVMGAVIAPTVDPMLVMEYMEYGSLYDLLHNETMSPGGDIILQIVRDITQGIQFLHASKPPILHGDLKAKNILVDCRFRAKVADFGFSHFKMSGKSKTAAVLQGTPFFMAPEYLRRKSEYTAACDIYSLGMIFYEIYARQAPFEGEDPKKVLPKVCSPRINKRPPIPDACPPRMTDIIKKCWSANSFFRPTAKDLDYALVEMSARDTEPLETFHNTFKEGMKRKATSLYDVFPKHIADALNAGKKVEAETHDCVTVVFSDIVGFTTISETFSPLKVSSMLDRLYQALDILSSKHKVFKVETIGDAYMGVTNLDGMQLDNHVKCIALWAQDAIIAASKIPIDDEDLSLGYVKIRVGFNSGPVVSNVIGSLNPRYGLFGDTVNTASRMESNSVEGRIQCTHASAELLAHQAPDIPVTVRGKIKVKGKGKMRTYWVGTSDPTKMGGTMDQGIELNDETANHEDDCFLQESDAVVDMGDLHSHDGTHQTHTLSVSTDNDDTFHFGSPASFSAEKHESDHIIKAHTSDGDQHQVARISMDGAIGNIGEVV</sequence>
<evidence type="ECO:0000313" key="10">
    <source>
        <dbReference type="Proteomes" id="UP000693970"/>
    </source>
</evidence>